<dbReference type="InterPro" id="IPR019546">
    <property type="entry name" value="TAT_signal_bac_arc"/>
</dbReference>
<dbReference type="Gene3D" id="3.60.21.10">
    <property type="match status" value="1"/>
</dbReference>
<dbReference type="EMBL" id="JBHSMD010000002">
    <property type="protein sequence ID" value="MFC5493226.1"/>
    <property type="molecule type" value="Genomic_DNA"/>
</dbReference>
<evidence type="ECO:0000313" key="2">
    <source>
        <dbReference type="EMBL" id="MFC5493226.1"/>
    </source>
</evidence>
<organism evidence="2 3">
    <name type="scientific">Nocardioides caricicola</name>
    <dbReference type="NCBI Taxonomy" id="634770"/>
    <lineage>
        <taxon>Bacteria</taxon>
        <taxon>Bacillati</taxon>
        <taxon>Actinomycetota</taxon>
        <taxon>Actinomycetes</taxon>
        <taxon>Propionibacteriales</taxon>
        <taxon>Nocardioidaceae</taxon>
        <taxon>Nocardioides</taxon>
    </lineage>
</organism>
<feature type="domain" description="Calcineurin-like phosphoesterase" evidence="1">
    <location>
        <begin position="244"/>
        <end position="419"/>
    </location>
</feature>
<proteinExistence type="predicted"/>
<dbReference type="PANTHER" id="PTHR43143:SF1">
    <property type="entry name" value="SERINE_THREONINE-PROTEIN PHOSPHATASE CPPED1"/>
    <property type="match status" value="1"/>
</dbReference>
<comment type="caution">
    <text evidence="2">The sequence shown here is derived from an EMBL/GenBank/DDBJ whole genome shotgun (WGS) entry which is preliminary data.</text>
</comment>
<reference evidence="3" key="1">
    <citation type="journal article" date="2019" name="Int. J. Syst. Evol. Microbiol.">
        <title>The Global Catalogue of Microorganisms (GCM) 10K type strain sequencing project: providing services to taxonomists for standard genome sequencing and annotation.</title>
        <authorList>
            <consortium name="The Broad Institute Genomics Platform"/>
            <consortium name="The Broad Institute Genome Sequencing Center for Infectious Disease"/>
            <person name="Wu L."/>
            <person name="Ma J."/>
        </authorList>
    </citation>
    <scope>NUCLEOTIDE SEQUENCE [LARGE SCALE GENOMIC DNA]</scope>
    <source>
        <strain evidence="3">KACC 13778</strain>
    </source>
</reference>
<protein>
    <submittedName>
        <fullName evidence="2">TIGR03767 family metallophosphoesterase</fullName>
    </submittedName>
</protein>
<dbReference type="NCBIfam" id="TIGR03767">
    <property type="entry name" value="P_acnes_RR"/>
    <property type="match status" value="1"/>
</dbReference>
<dbReference type="SUPFAM" id="SSF56300">
    <property type="entry name" value="Metallo-dependent phosphatases"/>
    <property type="match status" value="1"/>
</dbReference>
<dbReference type="Proteomes" id="UP001595956">
    <property type="component" value="Unassembled WGS sequence"/>
</dbReference>
<dbReference type="Pfam" id="PF00149">
    <property type="entry name" value="Metallophos"/>
    <property type="match status" value="1"/>
</dbReference>
<evidence type="ECO:0000313" key="3">
    <source>
        <dbReference type="Proteomes" id="UP001595956"/>
    </source>
</evidence>
<name>A0ABW0N016_9ACTN</name>
<evidence type="ECO:0000259" key="1">
    <source>
        <dbReference type="Pfam" id="PF00149"/>
    </source>
</evidence>
<dbReference type="InterPro" id="IPR029052">
    <property type="entry name" value="Metallo-depent_PP-like"/>
</dbReference>
<dbReference type="InterPro" id="IPR004843">
    <property type="entry name" value="Calcineurin-like_PHP"/>
</dbReference>
<sequence length="529" mass="57765">MQISRRDLIRSSAAVGAVAALGSLGNGLSAQAVTGHAGRAITTARVLGKGEPGPGGYRPIVELPGEKHVVRTGLGAGAKRGRADRRKPLLAFVQLSDVHMIDVQSPMRFEHGDAVSSSAWRPQEIFCGHVADAMVREINAIGTGPVTGAPLAFAVQTGDNSDTTQLNEIRWNIDVLDGGTVRIDSGDLTKYEGVMDQDPATYHAMYWHPDGTPDGKEIDQARGTYGFPEVPGLLDAVRQPFEAEGLSMPWYAVMGNHDGLIQGNWPVTGAYQAQATGSVKKFKAGNIIVDRTVTADPDRRLLERDEWIAEHFTTTGAPVGHGFTAENQAKKTAYYSFDRGKVRFVVLDTVAEFGDKGYLSKMQFTWLKKLLEKSRNKLVVLASHHPLASWEDTAMRSQLTTLLVGSPNVIAWVNGHTHRNQIWAHPRKKSGKVVGGFWEINTASHIDWPQQSRLLEITDNKDGTLSIFTTMVDHGGSLTFNGDLTDPLQLAGLSREIGANDWQEREDGREGPRNARNVELLLKAPAFLR</sequence>
<dbReference type="PANTHER" id="PTHR43143">
    <property type="entry name" value="METALLOPHOSPHOESTERASE, CALCINEURIN SUPERFAMILY"/>
    <property type="match status" value="1"/>
</dbReference>
<dbReference type="InterPro" id="IPR006311">
    <property type="entry name" value="TAT_signal"/>
</dbReference>
<accession>A0ABW0N016</accession>
<dbReference type="Pfam" id="PF10518">
    <property type="entry name" value="TAT_signal"/>
    <property type="match status" value="1"/>
</dbReference>
<gene>
    <name evidence="2" type="ORF">ACFPKY_08940</name>
</gene>
<dbReference type="InterPro" id="IPR022506">
    <property type="entry name" value="Metallophosphoesterase_PPA1498"/>
</dbReference>
<dbReference type="InterPro" id="IPR051918">
    <property type="entry name" value="STPP_CPPED1"/>
</dbReference>
<dbReference type="PROSITE" id="PS51318">
    <property type="entry name" value="TAT"/>
    <property type="match status" value="1"/>
</dbReference>
<keyword evidence="3" id="KW-1185">Reference proteome</keyword>
<dbReference type="RefSeq" id="WP_345172141.1">
    <property type="nucleotide sequence ID" value="NZ_BAABFQ010000003.1"/>
</dbReference>